<proteinExistence type="predicted"/>
<evidence type="ECO:0000313" key="1">
    <source>
        <dbReference type="EMBL" id="PAU66814.1"/>
    </source>
</evidence>
<dbReference type="RefSeq" id="WP_095615667.1">
    <property type="nucleotide sequence ID" value="NZ_MVOH01000024.1"/>
</dbReference>
<dbReference type="Proteomes" id="UP000218399">
    <property type="component" value="Unassembled WGS sequence"/>
</dbReference>
<keyword evidence="2" id="KW-1185">Reference proteome</keyword>
<organism evidence="1 2">
    <name type="scientific">Bifidobacterium criceti</name>
    <dbReference type="NCBI Taxonomy" id="1960969"/>
    <lineage>
        <taxon>Bacteria</taxon>
        <taxon>Bacillati</taxon>
        <taxon>Actinomycetota</taxon>
        <taxon>Actinomycetes</taxon>
        <taxon>Bifidobacteriales</taxon>
        <taxon>Bifidobacteriaceae</taxon>
        <taxon>Bifidobacterium</taxon>
    </lineage>
</organism>
<dbReference type="AlphaFoldDB" id="A0A2A2EBG8"/>
<name>A0A2A2EBG8_9BIFI</name>
<dbReference type="OrthoDB" id="3242168at2"/>
<reference evidence="1 2" key="1">
    <citation type="journal article" date="2017" name="ISME J.">
        <title>Unveiling bifidobacterial biogeography across the mammalian branch of the tree of life.</title>
        <authorList>
            <person name="Milani C."/>
            <person name="Mangifesta M."/>
            <person name="Mancabelli L."/>
            <person name="Lugli G.A."/>
            <person name="James K."/>
            <person name="Duranti S."/>
            <person name="Turroni F."/>
            <person name="Ferrario C."/>
            <person name="Ossiprandi M.C."/>
            <person name="van Sinderen D."/>
            <person name="Ventura M."/>
        </authorList>
    </citation>
    <scope>NUCLEOTIDE SEQUENCE [LARGE SCALE GENOMIC DNA]</scope>
    <source>
        <strain evidence="2">Ham19E</strain>
    </source>
</reference>
<accession>A0A2A2EBG8</accession>
<gene>
    <name evidence="1" type="ORF">B1526_1709</name>
</gene>
<protein>
    <submittedName>
        <fullName evidence="1">Uncharacterized protein</fullName>
    </submittedName>
</protein>
<dbReference type="EMBL" id="MVOH01000024">
    <property type="protein sequence ID" value="PAU66814.1"/>
    <property type="molecule type" value="Genomic_DNA"/>
</dbReference>
<evidence type="ECO:0000313" key="2">
    <source>
        <dbReference type="Proteomes" id="UP000218399"/>
    </source>
</evidence>
<comment type="caution">
    <text evidence="1">The sequence shown here is derived from an EMBL/GenBank/DDBJ whole genome shotgun (WGS) entry which is preliminary data.</text>
</comment>
<sequence>MGNSEHNDQARKAFVNLAVEPLGYEELLKNQFEKAGLSEKEAEKAPKKMWRTQILQAAFSSIWKKRSEEQMERAAEEQDYNRYGVSNKTAASFIDGVVNPEKKPDTEAGVLARRYVALLALQNSPEYHHLMLEWNARIDGMVYLCKYEYGADSRVIYGGRDGWEWAKYTPAGANGQPNDGDDGTEVWFASNTTKEEKRARIEGYKEISKKIRNCAEKLIGDFVQYLEENVENWTIDYDNFKELNIDIVSEWDEIFYEWLKSNHTEYAAVDNAHIPNMVNSIYNTLCESPAGLYGNWVIPSVILPKDRNAPLSKAADELYFDGNQTDKAGFTAETLAGWDIGDWCKSHRQAMTRFYDVAFAPREQGEEVGGSDRPLNTQFIFAFGNWGGAFHPGWNPSLIPVYNDFHPLLDANSTYWDVDKRKSGNTKALQFLIRAAFDTPMEGAYMTDFYKGISTGTSTTLYIARKSGGQSKNDSSLTKAMFDMFVEEIRQLSDDPDGKPVLVLTSGDGWDVISKEKYQDDDEKKKLFEPWKVIRWPHQSNSNSATQKADVLAFAYGRIERALQYIDESRNGGTHIWRWSFNASGIEDALKNLAERDGKTYRRPWVFPEASGEPQMSLWEWFKYSFVGKEAVLKLSGGKLYQGNDVETAFVRGYLMEEDLLPRDNGEIPSFSGKPPLSPMGDRAAFDAFKDACGLTDHTELQVN</sequence>